<name>A0A8J9X7Y3_PHATR</name>
<accession>A0A8J9X7Y3</accession>
<dbReference type="AlphaFoldDB" id="A0A8J9X7Y3"/>
<feature type="signal peptide" evidence="1">
    <location>
        <begin position="1"/>
        <end position="24"/>
    </location>
</feature>
<dbReference type="SUPFAM" id="SSF63825">
    <property type="entry name" value="YWTD domain"/>
    <property type="match status" value="1"/>
</dbReference>
<dbReference type="Proteomes" id="UP000836788">
    <property type="component" value="Chromosome 5"/>
</dbReference>
<gene>
    <name evidence="2" type="ORF">PTTT1_LOCUS45769</name>
</gene>
<protein>
    <submittedName>
        <fullName evidence="2">Uncharacterized protein</fullName>
    </submittedName>
</protein>
<organism evidence="2">
    <name type="scientific">Phaeodactylum tricornutum</name>
    <name type="common">Diatom</name>
    <dbReference type="NCBI Taxonomy" id="2850"/>
    <lineage>
        <taxon>Eukaryota</taxon>
        <taxon>Sar</taxon>
        <taxon>Stramenopiles</taxon>
        <taxon>Ochrophyta</taxon>
        <taxon>Bacillariophyta</taxon>
        <taxon>Bacillariophyceae</taxon>
        <taxon>Bacillariophycidae</taxon>
        <taxon>Naviculales</taxon>
        <taxon>Phaeodactylaceae</taxon>
        <taxon>Phaeodactylum</taxon>
    </lineage>
</organism>
<reference evidence="2" key="1">
    <citation type="submission" date="2022-02" db="EMBL/GenBank/DDBJ databases">
        <authorList>
            <person name="Giguere J D."/>
        </authorList>
    </citation>
    <scope>NUCLEOTIDE SEQUENCE</scope>
    <source>
        <strain evidence="2">CCAP 1055/1</strain>
    </source>
</reference>
<dbReference type="Gene3D" id="2.130.10.10">
    <property type="entry name" value="YVTN repeat-like/Quinoprotein amine dehydrogenase"/>
    <property type="match status" value="1"/>
</dbReference>
<dbReference type="InterPro" id="IPR015943">
    <property type="entry name" value="WD40/YVTN_repeat-like_dom_sf"/>
</dbReference>
<feature type="chain" id="PRO_5035454104" evidence="1">
    <location>
        <begin position="25"/>
        <end position="393"/>
    </location>
</feature>
<evidence type="ECO:0000256" key="1">
    <source>
        <dbReference type="SAM" id="SignalP"/>
    </source>
</evidence>
<evidence type="ECO:0000313" key="2">
    <source>
        <dbReference type="EMBL" id="CAG9290746.1"/>
    </source>
</evidence>
<sequence>MKWSTLLFALVMATFPWDTRLAYAAPGLLIANTRGDNAIVQYTLPFADGDVPTTLLGSDAVEGPDHLLVEGDYLYISHGDSPETSAIARMNVADGTLEADFATGGALHRPYGFDFYNGTLYVASFKSDQILMYAQETGDYVGVFAETNGTEEGLCNGPNQIYISDDDGLLYMTTQGSNFNGTELNFLFNSQIVVYDLETGDGSVFLPPPMPLPGGAGFVSLLGVTVGCGTASAPAAGEACTMYTTDFAGGLRVYAMDPDGPTLLYAVETSYQAGVSTGSLSFDTAESQLYVPVWLNETSGAVVLRFAADDGASAGLLETDDSAIYIETDDGSTDLSRPIGVLFLPEAVDFSTEVPAASPGGSSAATACGSVALGCTAMMTWFAFVTVAVSSGF</sequence>
<keyword evidence="1" id="KW-0732">Signal</keyword>
<dbReference type="EMBL" id="OU594946">
    <property type="protein sequence ID" value="CAG9290746.1"/>
    <property type="molecule type" value="Genomic_DNA"/>
</dbReference>
<proteinExistence type="predicted"/>